<name>A0A8X6L5U3_TRICU</name>
<accession>A0A8X6L5U3</accession>
<dbReference type="AlphaFoldDB" id="A0A8X6L5U3"/>
<protein>
    <submittedName>
        <fullName evidence="1">Uncharacterized protein</fullName>
    </submittedName>
</protein>
<evidence type="ECO:0000313" key="2">
    <source>
        <dbReference type="Proteomes" id="UP000887116"/>
    </source>
</evidence>
<gene>
    <name evidence="1" type="ORF">TNCT_138421</name>
</gene>
<keyword evidence="2" id="KW-1185">Reference proteome</keyword>
<proteinExistence type="predicted"/>
<dbReference type="EMBL" id="BMAO01014420">
    <property type="protein sequence ID" value="GFQ94908.1"/>
    <property type="molecule type" value="Genomic_DNA"/>
</dbReference>
<dbReference type="Proteomes" id="UP000887116">
    <property type="component" value="Unassembled WGS sequence"/>
</dbReference>
<sequence>MERRSNDYETELVLGNISVESRGMKELKYVISIEDLSRVQLTGVHVSGANSGRAFGGKPPYSATDCIREAHNEDQVKLRFT</sequence>
<organism evidence="1 2">
    <name type="scientific">Trichonephila clavata</name>
    <name type="common">Joro spider</name>
    <name type="synonym">Nephila clavata</name>
    <dbReference type="NCBI Taxonomy" id="2740835"/>
    <lineage>
        <taxon>Eukaryota</taxon>
        <taxon>Metazoa</taxon>
        <taxon>Ecdysozoa</taxon>
        <taxon>Arthropoda</taxon>
        <taxon>Chelicerata</taxon>
        <taxon>Arachnida</taxon>
        <taxon>Araneae</taxon>
        <taxon>Araneomorphae</taxon>
        <taxon>Entelegynae</taxon>
        <taxon>Araneoidea</taxon>
        <taxon>Nephilidae</taxon>
        <taxon>Trichonephila</taxon>
    </lineage>
</organism>
<reference evidence="1" key="1">
    <citation type="submission" date="2020-07" db="EMBL/GenBank/DDBJ databases">
        <title>Multicomponent nature underlies the extraordinary mechanical properties of spider dragline silk.</title>
        <authorList>
            <person name="Kono N."/>
            <person name="Nakamura H."/>
            <person name="Mori M."/>
            <person name="Yoshida Y."/>
            <person name="Ohtoshi R."/>
            <person name="Malay A.D."/>
            <person name="Moran D.A.P."/>
            <person name="Tomita M."/>
            <person name="Numata K."/>
            <person name="Arakawa K."/>
        </authorList>
    </citation>
    <scope>NUCLEOTIDE SEQUENCE</scope>
</reference>
<evidence type="ECO:0000313" key="1">
    <source>
        <dbReference type="EMBL" id="GFQ94908.1"/>
    </source>
</evidence>
<comment type="caution">
    <text evidence="1">The sequence shown here is derived from an EMBL/GenBank/DDBJ whole genome shotgun (WGS) entry which is preliminary data.</text>
</comment>